<protein>
    <submittedName>
        <fullName evidence="1">Uncharacterized protein</fullName>
    </submittedName>
</protein>
<proteinExistence type="predicted"/>
<evidence type="ECO:0000313" key="1">
    <source>
        <dbReference type="EMBL" id="NLR74193.1"/>
    </source>
</evidence>
<organism evidence="1 2">
    <name type="scientific">Leeia aquatica</name>
    <dbReference type="NCBI Taxonomy" id="2725557"/>
    <lineage>
        <taxon>Bacteria</taxon>
        <taxon>Pseudomonadati</taxon>
        <taxon>Pseudomonadota</taxon>
        <taxon>Betaproteobacteria</taxon>
        <taxon>Neisseriales</taxon>
        <taxon>Leeiaceae</taxon>
        <taxon>Leeia</taxon>
    </lineage>
</organism>
<dbReference type="RefSeq" id="WP_168875822.1">
    <property type="nucleotide sequence ID" value="NZ_JABAIM010000001.1"/>
</dbReference>
<accession>A0A847S324</accession>
<dbReference type="EMBL" id="JABAIM010000001">
    <property type="protein sequence ID" value="NLR74193.1"/>
    <property type="molecule type" value="Genomic_DNA"/>
</dbReference>
<comment type="caution">
    <text evidence="1">The sequence shown here is derived from an EMBL/GenBank/DDBJ whole genome shotgun (WGS) entry which is preliminary data.</text>
</comment>
<name>A0A847S324_9NEIS</name>
<gene>
    <name evidence="1" type="ORF">HF682_03375</name>
</gene>
<dbReference type="Proteomes" id="UP000587991">
    <property type="component" value="Unassembled WGS sequence"/>
</dbReference>
<sequence>MDWNRAAREYLDAYARQQDLPGGIRFFKALQQARLDGTPASLDRLDALLEQIHDKAGLKAADLSQDPAVQRFANMVSFYIGSYLSARIGTDLTWGTREQMLAQYPDTFKLGDKPENRLVAYALGKAFTPLTYLHQKLFAQRDVSLQTTLQQTLDTYHAAARQDPNIWVPLMLRLYADKEYIGDRIALRAALERLTLDYSLESLTRIDALLRTIRKGQAPVYGDFITHPDTVNFLQFLAFYFATTVARNGPYVLTWHTYEEAQKLGMGWDLAFELTHWARLNDALYSPLLTINEILFGERQTSCTQHAQDIFRLNPPTPAEPDEEEGGLTLLAMEKAALDPEQAKACEEAGMMLAYGRFMSAGLQPTTPTILYPTQNGGGLMVPIMEESEEDAIYRADEILWSNPEKAAFAVLVRDAYHDYPPGQEKDVVVNLAVYGHAAMTVTVAAPYPVIAKDNSLRLHPVRINKCSLNRDYHESILDHVRIGMARYGSKKRED</sequence>
<keyword evidence="2" id="KW-1185">Reference proteome</keyword>
<evidence type="ECO:0000313" key="2">
    <source>
        <dbReference type="Proteomes" id="UP000587991"/>
    </source>
</evidence>
<dbReference type="AlphaFoldDB" id="A0A847S324"/>
<reference evidence="1 2" key="1">
    <citation type="submission" date="2020-04" db="EMBL/GenBank/DDBJ databases">
        <title>Draft genome of Leeia sp. IMCC25680.</title>
        <authorList>
            <person name="Song J."/>
            <person name="Cho J.-C."/>
        </authorList>
    </citation>
    <scope>NUCLEOTIDE SEQUENCE [LARGE SCALE GENOMIC DNA]</scope>
    <source>
        <strain evidence="1 2">IMCC25680</strain>
    </source>
</reference>